<dbReference type="CDD" id="cd13128">
    <property type="entry name" value="MATE_Wzx_like"/>
    <property type="match status" value="1"/>
</dbReference>
<dbReference type="KEGG" id="msz:MSSIH_2116"/>
<dbReference type="Pfam" id="PF01943">
    <property type="entry name" value="Polysacc_synt"/>
    <property type="match status" value="1"/>
</dbReference>
<feature type="transmembrane region" description="Helical" evidence="6">
    <location>
        <begin position="374"/>
        <end position="394"/>
    </location>
</feature>
<organism evidence="7 8">
    <name type="scientific">Methanosarcina siciliae HI350</name>
    <dbReference type="NCBI Taxonomy" id="1434119"/>
    <lineage>
        <taxon>Archaea</taxon>
        <taxon>Methanobacteriati</taxon>
        <taxon>Methanobacteriota</taxon>
        <taxon>Stenosarchaea group</taxon>
        <taxon>Methanomicrobia</taxon>
        <taxon>Methanosarcinales</taxon>
        <taxon>Methanosarcinaceae</taxon>
        <taxon>Methanosarcina</taxon>
    </lineage>
</organism>
<sequence length="515" mass="56617">MSVNESVSRIVTGSGVILAGTLIGMLLDIIIKGVLTSYLSPTDFGTYSLALTIISITGAVATLGLHEGVPRYIAYFRGRHEEHNIPELIISAILMGLIAGMLSMLVSPLLFERLAGEGFDIQGKILSVVRIMIFAIPFTILLNLSVAIYRGFDRTSVNMYFYNIVRPVSLLGFASAAVFLGVSLKGVVFADLLSMVFTFGVMSVYFIKKPPIKPEWKLKFSEPTKKLIRYSFPLLISATLLNLMTWTDTIMLGYFKSAEVVGVYSAVYPLVGFLSLIISSMGFVYIPVTSKLWGENRTEPLGSIYAIMTKWCFLLTFPVFALMFAYPDIVLTKIYGADYAGGATVLRILALGFVTNSYFGFNYHTIMASGDSDFLMKCSVTSAGINAVLNFILIPQYGMIGAAAASSVSFASIEVLMTLRAWRSQHMHPFTPMYRRLTLIGAVLVVGMFTAREMLPLSGASWEYAAFMVVYFAAIRYAKVLDEMEMDMVNGIKKTIVQNMGILLAQALKTPGLKL</sequence>
<feature type="transmembrane region" description="Helical" evidence="6">
    <location>
        <begin position="227"/>
        <end position="246"/>
    </location>
</feature>
<keyword evidence="2" id="KW-1003">Cell membrane</keyword>
<accession>A0A0E3LAY0</accession>
<dbReference type="PANTHER" id="PTHR30250:SF27">
    <property type="entry name" value="POLYSACCHARIDE BIOSYNTHESIS PROTEIN"/>
    <property type="match status" value="1"/>
</dbReference>
<dbReference type="GeneID" id="24861032"/>
<dbReference type="PANTHER" id="PTHR30250">
    <property type="entry name" value="PST FAMILY PREDICTED COLANIC ACID TRANSPORTER"/>
    <property type="match status" value="1"/>
</dbReference>
<name>A0A0E3LAY0_9EURY</name>
<evidence type="ECO:0000313" key="7">
    <source>
        <dbReference type="EMBL" id="AKB32806.1"/>
    </source>
</evidence>
<dbReference type="InterPro" id="IPR050833">
    <property type="entry name" value="Poly_Biosynth_Transport"/>
</dbReference>
<dbReference type="Proteomes" id="UP000033092">
    <property type="component" value="Chromosome"/>
</dbReference>
<feature type="transmembrane region" description="Helical" evidence="6">
    <location>
        <begin position="434"/>
        <end position="455"/>
    </location>
</feature>
<evidence type="ECO:0000256" key="1">
    <source>
        <dbReference type="ARBA" id="ARBA00004651"/>
    </source>
</evidence>
<feature type="transmembrane region" description="Helical" evidence="6">
    <location>
        <begin position="88"/>
        <end position="111"/>
    </location>
</feature>
<dbReference type="GeneID" id="41606193"/>
<keyword evidence="5 6" id="KW-0472">Membrane</keyword>
<evidence type="ECO:0000256" key="6">
    <source>
        <dbReference type="SAM" id="Phobius"/>
    </source>
</evidence>
<dbReference type="InterPro" id="IPR002797">
    <property type="entry name" value="Polysacc_synth"/>
</dbReference>
<evidence type="ECO:0000313" key="8">
    <source>
        <dbReference type="Proteomes" id="UP000033092"/>
    </source>
</evidence>
<dbReference type="RefSeq" id="WP_048172504.1">
    <property type="nucleotide sequence ID" value="NZ_CP009507.1"/>
</dbReference>
<feature type="transmembrane region" description="Helical" evidence="6">
    <location>
        <begin position="47"/>
        <end position="67"/>
    </location>
</feature>
<dbReference type="GO" id="GO:0005886">
    <property type="term" value="C:plasma membrane"/>
    <property type="evidence" value="ECO:0007669"/>
    <property type="project" value="UniProtKB-SubCell"/>
</dbReference>
<comment type="subcellular location">
    <subcellularLocation>
        <location evidence="1">Cell membrane</location>
        <topology evidence="1">Multi-pass membrane protein</topology>
    </subcellularLocation>
</comment>
<dbReference type="AlphaFoldDB" id="A0A0E3LAY0"/>
<feature type="transmembrane region" description="Helical" evidence="6">
    <location>
        <begin position="339"/>
        <end position="362"/>
    </location>
</feature>
<reference evidence="7 8" key="1">
    <citation type="submission" date="2014-07" db="EMBL/GenBank/DDBJ databases">
        <title>Methanogenic archaea and the global carbon cycle.</title>
        <authorList>
            <person name="Henriksen J.R."/>
            <person name="Luke J."/>
            <person name="Reinhart S."/>
            <person name="Benedict M.N."/>
            <person name="Youngblut N.D."/>
            <person name="Metcalf M.E."/>
            <person name="Whitaker R.J."/>
            <person name="Metcalf W.W."/>
        </authorList>
    </citation>
    <scope>NUCLEOTIDE SEQUENCE [LARGE SCALE GENOMIC DNA]</scope>
    <source>
        <strain evidence="7 8">HI350</strain>
    </source>
</reference>
<dbReference type="PATRIC" id="fig|1434119.4.peg.2743"/>
<feature type="transmembrane region" description="Helical" evidence="6">
    <location>
        <begin position="12"/>
        <end position="35"/>
    </location>
</feature>
<feature type="transmembrane region" description="Helical" evidence="6">
    <location>
        <begin position="164"/>
        <end position="182"/>
    </location>
</feature>
<feature type="transmembrane region" description="Helical" evidence="6">
    <location>
        <begin position="266"/>
        <end position="286"/>
    </location>
</feature>
<evidence type="ECO:0000256" key="2">
    <source>
        <dbReference type="ARBA" id="ARBA00022475"/>
    </source>
</evidence>
<feature type="transmembrane region" description="Helical" evidence="6">
    <location>
        <begin position="400"/>
        <end position="422"/>
    </location>
</feature>
<feature type="transmembrane region" description="Helical" evidence="6">
    <location>
        <begin position="461"/>
        <end position="478"/>
    </location>
</feature>
<feature type="transmembrane region" description="Helical" evidence="6">
    <location>
        <begin position="188"/>
        <end position="207"/>
    </location>
</feature>
<protein>
    <submittedName>
        <fullName evidence="7">Heteropolysaccharide repeat unit export protein</fullName>
    </submittedName>
</protein>
<dbReference type="EMBL" id="CP009507">
    <property type="protein sequence ID" value="AKB32806.1"/>
    <property type="molecule type" value="Genomic_DNA"/>
</dbReference>
<proteinExistence type="predicted"/>
<dbReference type="HOGENOM" id="CLU_022017_5_1_2"/>
<gene>
    <name evidence="7" type="ORF">MSSIH_2116</name>
</gene>
<keyword evidence="3 6" id="KW-0812">Transmembrane</keyword>
<evidence type="ECO:0000256" key="5">
    <source>
        <dbReference type="ARBA" id="ARBA00023136"/>
    </source>
</evidence>
<evidence type="ECO:0000256" key="4">
    <source>
        <dbReference type="ARBA" id="ARBA00022989"/>
    </source>
</evidence>
<keyword evidence="4 6" id="KW-1133">Transmembrane helix</keyword>
<evidence type="ECO:0000256" key="3">
    <source>
        <dbReference type="ARBA" id="ARBA00022692"/>
    </source>
</evidence>
<feature type="transmembrane region" description="Helical" evidence="6">
    <location>
        <begin position="131"/>
        <end position="152"/>
    </location>
</feature>
<feature type="transmembrane region" description="Helical" evidence="6">
    <location>
        <begin position="307"/>
        <end position="327"/>
    </location>
</feature>